<name>A0AAU9CZK8_9LACO</name>
<organism evidence="1 2">
    <name type="scientific">Xylocopilactobacillus apis</name>
    <dbReference type="NCBI Taxonomy" id="2932183"/>
    <lineage>
        <taxon>Bacteria</taxon>
        <taxon>Bacillati</taxon>
        <taxon>Bacillota</taxon>
        <taxon>Bacilli</taxon>
        <taxon>Lactobacillales</taxon>
        <taxon>Lactobacillaceae</taxon>
        <taxon>Xylocopilactobacillus</taxon>
    </lineage>
</organism>
<dbReference type="Proteomes" id="UP001321804">
    <property type="component" value="Chromosome"/>
</dbReference>
<dbReference type="EMBL" id="AP026801">
    <property type="protein sequence ID" value="BDR56829.1"/>
    <property type="molecule type" value="Genomic_DNA"/>
</dbReference>
<accession>A0AAU9CZK8</accession>
<protein>
    <submittedName>
        <fullName evidence="1">Uncharacterized protein</fullName>
    </submittedName>
</protein>
<evidence type="ECO:0000313" key="2">
    <source>
        <dbReference type="Proteomes" id="UP001321804"/>
    </source>
</evidence>
<gene>
    <name evidence="1" type="ORF">KIMC2_13910</name>
</gene>
<keyword evidence="2" id="KW-1185">Reference proteome</keyword>
<sequence>MVIGTNIAKVFEEVEKIVDLKLSDYSTNEKNNFFDKIIDFVGGVFQPVIPALSGAGMVKAVLMVFNVISTKSQT</sequence>
<dbReference type="KEGG" id="xak:KIMC2_13910"/>
<evidence type="ECO:0000313" key="1">
    <source>
        <dbReference type="EMBL" id="BDR56829.1"/>
    </source>
</evidence>
<proteinExistence type="predicted"/>
<reference evidence="1 2" key="1">
    <citation type="journal article" date="2023" name="Microbiol. Spectr.">
        <title>Symbiosis of Carpenter Bees with Uncharacterized Lactic Acid Bacteria Showing NAD Auxotrophy.</title>
        <authorList>
            <person name="Kawasaki S."/>
            <person name="Ozawa K."/>
            <person name="Mori T."/>
            <person name="Yamamoto A."/>
            <person name="Ito M."/>
            <person name="Ohkuma M."/>
            <person name="Sakamoto M."/>
            <person name="Matsutani M."/>
        </authorList>
    </citation>
    <scope>NUCLEOTIDE SEQUENCE [LARGE SCALE GENOMIC DNA]</scope>
    <source>
        <strain evidence="1 2">KimC2</strain>
    </source>
</reference>
<dbReference type="RefSeq" id="WP_317695358.1">
    <property type="nucleotide sequence ID" value="NZ_AP026801.1"/>
</dbReference>
<dbReference type="AlphaFoldDB" id="A0AAU9CZK8"/>